<dbReference type="PANTHER" id="PTHR10662:SF12">
    <property type="entry name" value="NUCLEAR RNA EXPORT FACTOR 3"/>
    <property type="match status" value="1"/>
</dbReference>
<evidence type="ECO:0000256" key="2">
    <source>
        <dbReference type="ARBA" id="ARBA00004496"/>
    </source>
</evidence>
<dbReference type="Gene3D" id="3.50.30.30">
    <property type="match status" value="1"/>
</dbReference>
<evidence type="ECO:0000256" key="6">
    <source>
        <dbReference type="ARBA" id="ARBA00022816"/>
    </source>
</evidence>
<keyword evidence="6" id="KW-0509">mRNA transport</keyword>
<keyword evidence="5" id="KW-0963">Cytoplasm</keyword>
<accession>A0A835ZRS3</accession>
<dbReference type="PANTHER" id="PTHR10662">
    <property type="entry name" value="NUCLEAR RNA EXPORT FACTOR"/>
    <property type="match status" value="1"/>
</dbReference>
<keyword evidence="7" id="KW-0539">Nucleus</keyword>
<dbReference type="Pfam" id="PF09162">
    <property type="entry name" value="Tap-RNA_bind"/>
    <property type="match status" value="1"/>
</dbReference>
<dbReference type="GO" id="GO:0005737">
    <property type="term" value="C:cytoplasm"/>
    <property type="evidence" value="ECO:0007669"/>
    <property type="project" value="UniProtKB-SubCell"/>
</dbReference>
<proteinExistence type="inferred from homology"/>
<dbReference type="GO" id="GO:0005634">
    <property type="term" value="C:nucleus"/>
    <property type="evidence" value="ECO:0007669"/>
    <property type="project" value="UniProtKB-SubCell"/>
</dbReference>
<dbReference type="InterPro" id="IPR040893">
    <property type="entry name" value="RADX"/>
</dbReference>
<evidence type="ECO:0000256" key="1">
    <source>
        <dbReference type="ARBA" id="ARBA00004123"/>
    </source>
</evidence>
<dbReference type="InterPro" id="IPR002075">
    <property type="entry name" value="NTF2_dom"/>
</dbReference>
<comment type="subcellular location">
    <subcellularLocation>
        <location evidence="2">Cytoplasm</location>
    </subcellularLocation>
    <subcellularLocation>
        <location evidence="1">Nucleus</location>
    </subcellularLocation>
</comment>
<sequence>MHVNMETKQKPLERTMKTNRQDETLGSWFKIIIPFGIKYDEKWLMNLIQKKCSVPFTAVEFHYEKMQAQFFVENANVACALKNVNGQIFNEDNEKISIFVEPCDAPQSVQKALTAEKLEQIKLTMNKPYDACQQALDIRRLRFGRGVATVVTAGQLSSLYLSNKKPYLVRGLSTIMEIASAIKKLNLSNTEDGQETPSGSKCAMEAPKCLPMCKGSFFGSEELKSLILQFLQQYYLIHDYGNRQGLLGAYHEEACFSLTIPFQPEDPALSSMCAYFLDNRNMKTLKDPNLRVKLLKHTKHDIMHALCALPKTQHDFSSFVVDMCFQTKCTAKSGASEERLDVKVDFSGGIVVITVQELHPGELQMHRDSLLIWAPLLRVGQHWRLLQTWERTEEGLHLTDVHLTTLYGIMFVVQAALANVGMQICLNIRDLPNIIIIPEKKVKPEWRLPKLNHRFVMRTKHYPNYDWRGEQKENFDQNQGMGFQVTYFMCTQLKVVRNDDQVPKLLYLTTTNESHMFITVASLLTAISEVKVEIEDLQYREQRLTAIQGIITVIKSRKRHSFIVRAKKTISDKWESQLWKDKKFSLIDHPHYSQVYPESIPRKFSFEHRHLLGRQFNSQPAKYIPSEGRVPKLDNFKSARSLGHSELTILAPFSINAYVTVTYYNETSNYTSVETCECGVYGLASPVADAMGVVGIPKNNNYQACDYNTEFTYTKKPWIALIERETGNQTIQMANFEISPDHINYNQNRVLISVEISYKV</sequence>
<dbReference type="GO" id="GO:0016973">
    <property type="term" value="P:poly(A)+ mRNA export from nucleus"/>
    <property type="evidence" value="ECO:0007669"/>
    <property type="project" value="TreeGrafter"/>
</dbReference>
<dbReference type="GO" id="GO:0003723">
    <property type="term" value="F:RNA binding"/>
    <property type="evidence" value="ECO:0007669"/>
    <property type="project" value="InterPro"/>
</dbReference>
<dbReference type="InterPro" id="IPR032710">
    <property type="entry name" value="NTF2-like_dom_sf"/>
</dbReference>
<dbReference type="EMBL" id="JAEMGP010000027">
    <property type="protein sequence ID" value="KAG5194193.1"/>
    <property type="molecule type" value="Genomic_DNA"/>
</dbReference>
<dbReference type="InterPro" id="IPR030217">
    <property type="entry name" value="NXF_fam"/>
</dbReference>
<evidence type="ECO:0000313" key="10">
    <source>
        <dbReference type="Proteomes" id="UP000664991"/>
    </source>
</evidence>
<dbReference type="Pfam" id="PF17659">
    <property type="entry name" value="RADX"/>
    <property type="match status" value="3"/>
</dbReference>
<dbReference type="InterPro" id="IPR018222">
    <property type="entry name" value="Nuclear_transport_factor_2_euk"/>
</dbReference>
<evidence type="ECO:0000256" key="5">
    <source>
        <dbReference type="ARBA" id="ARBA00022490"/>
    </source>
</evidence>
<dbReference type="InterPro" id="IPR015245">
    <property type="entry name" value="Tap_RNA-bd"/>
</dbReference>
<gene>
    <name evidence="9" type="ORF">JEQ12_020554</name>
</gene>
<comment type="similarity">
    <text evidence="3">Belongs to the NXF family.</text>
</comment>
<dbReference type="GO" id="GO:0003697">
    <property type="term" value="F:single-stranded DNA binding"/>
    <property type="evidence" value="ECO:0007669"/>
    <property type="project" value="InterPro"/>
</dbReference>
<dbReference type="Proteomes" id="UP000664991">
    <property type="component" value="Unassembled WGS sequence"/>
</dbReference>
<protein>
    <recommendedName>
        <fullName evidence="8">NTF2 domain-containing protein</fullName>
    </recommendedName>
</protein>
<dbReference type="SUPFAM" id="SSF54427">
    <property type="entry name" value="NTF2-like"/>
    <property type="match status" value="1"/>
</dbReference>
<organism evidence="9 10">
    <name type="scientific">Ovis aries</name>
    <name type="common">Sheep</name>
    <dbReference type="NCBI Taxonomy" id="9940"/>
    <lineage>
        <taxon>Eukaryota</taxon>
        <taxon>Metazoa</taxon>
        <taxon>Chordata</taxon>
        <taxon>Craniata</taxon>
        <taxon>Vertebrata</taxon>
        <taxon>Euteleostomi</taxon>
        <taxon>Mammalia</taxon>
        <taxon>Eutheria</taxon>
        <taxon>Laurasiatheria</taxon>
        <taxon>Artiodactyla</taxon>
        <taxon>Ruminantia</taxon>
        <taxon>Pecora</taxon>
        <taxon>Bovidae</taxon>
        <taxon>Caprinae</taxon>
        <taxon>Ovis</taxon>
    </lineage>
</organism>
<dbReference type="Gene3D" id="3.10.450.50">
    <property type="match status" value="1"/>
</dbReference>
<dbReference type="Pfam" id="PF22602">
    <property type="entry name" value="NXF_NTF2"/>
    <property type="match status" value="1"/>
</dbReference>
<dbReference type="InterPro" id="IPR035979">
    <property type="entry name" value="RBD_domain_sf"/>
</dbReference>
<comment type="caution">
    <text evidence="9">The sequence shown here is derived from an EMBL/GenBank/DDBJ whole genome shotgun (WGS) entry which is preliminary data.</text>
</comment>
<dbReference type="Gene3D" id="3.30.70.330">
    <property type="match status" value="1"/>
</dbReference>
<feature type="domain" description="NTF2" evidence="8">
    <location>
        <begin position="226"/>
        <end position="259"/>
    </location>
</feature>
<dbReference type="SUPFAM" id="SSF54928">
    <property type="entry name" value="RNA-binding domain, RBD"/>
    <property type="match status" value="1"/>
</dbReference>
<evidence type="ECO:0000256" key="4">
    <source>
        <dbReference type="ARBA" id="ARBA00022448"/>
    </source>
</evidence>
<dbReference type="FunFam" id="3.30.70.330:FF:000165">
    <property type="entry name" value="nuclear RNA export factor 1"/>
    <property type="match status" value="1"/>
</dbReference>
<dbReference type="InterPro" id="IPR012677">
    <property type="entry name" value="Nucleotide-bd_a/b_plait_sf"/>
</dbReference>
<dbReference type="PROSITE" id="PS50177">
    <property type="entry name" value="NTF2_DOMAIN"/>
    <property type="match status" value="1"/>
</dbReference>
<evidence type="ECO:0000259" key="8">
    <source>
        <dbReference type="PROSITE" id="PS50177"/>
    </source>
</evidence>
<name>A0A835ZRS3_SHEEP</name>
<reference evidence="9 10" key="1">
    <citation type="submission" date="2020-12" db="EMBL/GenBank/DDBJ databases">
        <title>De novo assembly of Tibetan sheep genome.</title>
        <authorList>
            <person name="Li X."/>
        </authorList>
    </citation>
    <scope>NUCLEOTIDE SEQUENCE [LARGE SCALE GENOMIC DNA]</scope>
    <source>
        <tissue evidence="9">Heart</tissue>
    </source>
</reference>
<evidence type="ECO:0000256" key="7">
    <source>
        <dbReference type="ARBA" id="ARBA00023242"/>
    </source>
</evidence>
<dbReference type="FunFam" id="3.10.450.50:FF:000004">
    <property type="entry name" value="Nuclear RNA export factor 1"/>
    <property type="match status" value="1"/>
</dbReference>
<evidence type="ECO:0000313" key="9">
    <source>
        <dbReference type="EMBL" id="KAG5194193.1"/>
    </source>
</evidence>
<keyword evidence="4" id="KW-0813">Transport</keyword>
<dbReference type="AlphaFoldDB" id="A0A835ZRS3"/>
<evidence type="ECO:0000256" key="3">
    <source>
        <dbReference type="ARBA" id="ARBA00009285"/>
    </source>
</evidence>